<keyword evidence="7" id="KW-1185">Reference proteome</keyword>
<evidence type="ECO:0000313" key="6">
    <source>
        <dbReference type="EMBL" id="MDN3493641.1"/>
    </source>
</evidence>
<evidence type="ECO:0000256" key="2">
    <source>
        <dbReference type="ARBA" id="ARBA00003906"/>
    </source>
</evidence>
<dbReference type="Gene3D" id="3.40.50.970">
    <property type="match status" value="2"/>
</dbReference>
<dbReference type="PANTHER" id="PTHR43257">
    <property type="entry name" value="PYRUVATE DEHYDROGENASE E1 COMPONENT BETA SUBUNIT"/>
    <property type="match status" value="1"/>
</dbReference>
<dbReference type="EMBL" id="JASDDK010000005">
    <property type="protein sequence ID" value="MDN3493641.1"/>
    <property type="molecule type" value="Genomic_DNA"/>
</dbReference>
<dbReference type="CDD" id="cd02000">
    <property type="entry name" value="TPP_E1_PDC_ADC_BCADC"/>
    <property type="match status" value="1"/>
</dbReference>
<keyword evidence="3" id="KW-0560">Oxidoreductase</keyword>
<dbReference type="PANTHER" id="PTHR43257:SF2">
    <property type="entry name" value="PYRUVATE DEHYDROGENASE E1 COMPONENT SUBUNIT BETA"/>
    <property type="match status" value="1"/>
</dbReference>
<evidence type="ECO:0000256" key="1">
    <source>
        <dbReference type="ARBA" id="ARBA00001964"/>
    </source>
</evidence>
<dbReference type="SUPFAM" id="SSF52922">
    <property type="entry name" value="TK C-terminal domain-like"/>
    <property type="match status" value="1"/>
</dbReference>
<dbReference type="CDD" id="cd07036">
    <property type="entry name" value="TPP_PYR_E1-PDHc-beta_like"/>
    <property type="match status" value="1"/>
</dbReference>
<comment type="cofactor">
    <cofactor evidence="1">
        <name>thiamine diphosphate</name>
        <dbReference type="ChEBI" id="CHEBI:58937"/>
    </cofactor>
</comment>
<organism evidence="6 7">
    <name type="scientific">Winogradskyella bathintestinalis</name>
    <dbReference type="NCBI Taxonomy" id="3035208"/>
    <lineage>
        <taxon>Bacteria</taxon>
        <taxon>Pseudomonadati</taxon>
        <taxon>Bacteroidota</taxon>
        <taxon>Flavobacteriia</taxon>
        <taxon>Flavobacteriales</taxon>
        <taxon>Flavobacteriaceae</taxon>
        <taxon>Winogradskyella</taxon>
    </lineage>
</organism>
<dbReference type="RefSeq" id="WP_290207310.1">
    <property type="nucleotide sequence ID" value="NZ_JASDDK010000005.1"/>
</dbReference>
<dbReference type="InterPro" id="IPR009014">
    <property type="entry name" value="Transketo_C/PFOR_II"/>
</dbReference>
<comment type="caution">
    <text evidence="6">The sequence shown here is derived from an EMBL/GenBank/DDBJ whole genome shotgun (WGS) entry which is preliminary data.</text>
</comment>
<gene>
    <name evidence="6" type="ORF">QMA06_13025</name>
</gene>
<evidence type="ECO:0000256" key="3">
    <source>
        <dbReference type="ARBA" id="ARBA00023002"/>
    </source>
</evidence>
<comment type="function">
    <text evidence="2">E1 component of the 2-oxoglutarate dehydrogenase (OGDH) complex which catalyzes the decarboxylation of 2-oxoglutarate, the first step in the conversion of 2-oxoglutarate to succinyl-CoA and CO(2).</text>
</comment>
<dbReference type="SMART" id="SM00861">
    <property type="entry name" value="Transket_pyr"/>
    <property type="match status" value="1"/>
</dbReference>
<feature type="domain" description="Transketolase-like pyrimidine-binding" evidence="5">
    <location>
        <begin position="349"/>
        <end position="522"/>
    </location>
</feature>
<name>A0ABT7ZXA5_9FLAO</name>
<dbReference type="InterPro" id="IPR033248">
    <property type="entry name" value="Transketolase_C"/>
</dbReference>
<keyword evidence="4" id="KW-0786">Thiamine pyrophosphate</keyword>
<dbReference type="SUPFAM" id="SSF52518">
    <property type="entry name" value="Thiamin diphosphate-binding fold (THDP-binding)"/>
    <property type="match status" value="2"/>
</dbReference>
<dbReference type="InterPro" id="IPR005475">
    <property type="entry name" value="Transketolase-like_Pyr-bd"/>
</dbReference>
<dbReference type="InterPro" id="IPR001017">
    <property type="entry name" value="DH_E1"/>
</dbReference>
<reference evidence="6 7" key="1">
    <citation type="journal article" date="2023" name="Int. J. Syst. Evol. Microbiol.">
        <title>Winogradskyella bathintestinalis sp. nov., isolated from the intestine of the deep-sea loosejaw dragonfish, Malacosteus niger.</title>
        <authorList>
            <person name="Uniacke-Lowe S."/>
            <person name="Johnson C.N."/>
            <person name="Stanton C."/>
            <person name="Hill C."/>
            <person name="Ross P."/>
        </authorList>
    </citation>
    <scope>NUCLEOTIDE SEQUENCE [LARGE SCALE GENOMIC DNA]</scope>
    <source>
        <strain evidence="6 7">APC 3343</strain>
    </source>
</reference>
<protein>
    <submittedName>
        <fullName evidence="6">Dehydrogenase E1 component subunit alpha/beta</fullName>
    </submittedName>
</protein>
<sequence length="666" mass="74536">MPTITKSNIAYDKRSLSDKALLKLYYNMLKPRLIEEKMLILLRQGKVSKWFSGIGQEAISVGVTMALKSTEYILPMHRNLGVFTTREIPLHRLFCQWQGKASGFTKGRDRSFHFGTQDYNIVGMISHLGPQLGVADGIALANLLKKNGNVTAVFTGEGGTSEGDFHEALNVASVWQLPVIFCIENNGYGLSTPTNEQYHCKHLADRGKGYGIESFILDGNNVIETYTKVQKLAESIRKRPRPILIEFKTFRRRGHEEASGTKYVPQELMEEWEAKDPIENFRSFLYSKKILSPATDEAYKAEIKSEIDVALESAYAEPEIIPNEDTELNDVYKPFDYKEHSPNNETNELRFIDAISEGLKQSMQKHNDLVIMGQDIAEYGGVFKITESFVEAFGKDRVRNTPICESAIVETAMGLSISGIKSVVEMQFADFVSSGFNPVVNYLAKSYYRWQQEADVVVRMPCGGGVAAGPFHSQTNEAWFTKTPGLKVVYPAFPFDAKGLLATAINDPNPVLFFEHKALYRSIRQEVPTDYYTIPFGKAAVLKEGEAVTIITYGAGVHWALETLENNSDISADVIDLRTLQPLDKEAILNSVKKTGKAIILQEDSLFGGIASDLSALLMEECFEYLDAPVKRVASMETPIPFIGQLETQYLAKGKFEESLRNLLDY</sequence>
<dbReference type="Pfam" id="PF00676">
    <property type="entry name" value="E1_dh"/>
    <property type="match status" value="1"/>
</dbReference>
<dbReference type="Pfam" id="PF02780">
    <property type="entry name" value="Transketolase_C"/>
    <property type="match status" value="1"/>
</dbReference>
<dbReference type="InterPro" id="IPR029061">
    <property type="entry name" value="THDP-binding"/>
</dbReference>
<evidence type="ECO:0000256" key="4">
    <source>
        <dbReference type="ARBA" id="ARBA00023052"/>
    </source>
</evidence>
<dbReference type="Pfam" id="PF02779">
    <property type="entry name" value="Transket_pyr"/>
    <property type="match status" value="1"/>
</dbReference>
<evidence type="ECO:0000313" key="7">
    <source>
        <dbReference type="Proteomes" id="UP001231197"/>
    </source>
</evidence>
<accession>A0ABT7ZXA5</accession>
<dbReference type="Proteomes" id="UP001231197">
    <property type="component" value="Unassembled WGS sequence"/>
</dbReference>
<evidence type="ECO:0000259" key="5">
    <source>
        <dbReference type="SMART" id="SM00861"/>
    </source>
</evidence>
<dbReference type="Gene3D" id="3.40.50.920">
    <property type="match status" value="1"/>
</dbReference>
<proteinExistence type="predicted"/>